<dbReference type="Proteomes" id="UP000799440">
    <property type="component" value="Unassembled WGS sequence"/>
</dbReference>
<evidence type="ECO:0000313" key="2">
    <source>
        <dbReference type="EMBL" id="KAF2748495.1"/>
    </source>
</evidence>
<protein>
    <recommendedName>
        <fullName evidence="4">MARVEL domain-containing protein</fullName>
    </recommendedName>
</protein>
<dbReference type="EMBL" id="MU006569">
    <property type="protein sequence ID" value="KAF2748495.1"/>
    <property type="molecule type" value="Genomic_DNA"/>
</dbReference>
<keyword evidence="1" id="KW-0472">Membrane</keyword>
<feature type="transmembrane region" description="Helical" evidence="1">
    <location>
        <begin position="20"/>
        <end position="45"/>
    </location>
</feature>
<dbReference type="AlphaFoldDB" id="A0A6A6VD52"/>
<evidence type="ECO:0000313" key="3">
    <source>
        <dbReference type="Proteomes" id="UP000799440"/>
    </source>
</evidence>
<feature type="transmembrane region" description="Helical" evidence="1">
    <location>
        <begin position="163"/>
        <end position="186"/>
    </location>
</feature>
<reference evidence="2" key="1">
    <citation type="journal article" date="2020" name="Stud. Mycol.">
        <title>101 Dothideomycetes genomes: a test case for predicting lifestyles and emergence of pathogens.</title>
        <authorList>
            <person name="Haridas S."/>
            <person name="Albert R."/>
            <person name="Binder M."/>
            <person name="Bloem J."/>
            <person name="Labutti K."/>
            <person name="Salamov A."/>
            <person name="Andreopoulos B."/>
            <person name="Baker S."/>
            <person name="Barry K."/>
            <person name="Bills G."/>
            <person name="Bluhm B."/>
            <person name="Cannon C."/>
            <person name="Castanera R."/>
            <person name="Culley D."/>
            <person name="Daum C."/>
            <person name="Ezra D."/>
            <person name="Gonzalez J."/>
            <person name="Henrissat B."/>
            <person name="Kuo A."/>
            <person name="Liang C."/>
            <person name="Lipzen A."/>
            <person name="Lutzoni F."/>
            <person name="Magnuson J."/>
            <person name="Mondo S."/>
            <person name="Nolan M."/>
            <person name="Ohm R."/>
            <person name="Pangilinan J."/>
            <person name="Park H.-J."/>
            <person name="Ramirez L."/>
            <person name="Alfaro M."/>
            <person name="Sun H."/>
            <person name="Tritt A."/>
            <person name="Yoshinaga Y."/>
            <person name="Zwiers L.-H."/>
            <person name="Turgeon B."/>
            <person name="Goodwin S."/>
            <person name="Spatafora J."/>
            <person name="Crous P."/>
            <person name="Grigoriev I."/>
        </authorList>
    </citation>
    <scope>NUCLEOTIDE SEQUENCE</scope>
    <source>
        <strain evidence="2">CBS 119925</strain>
    </source>
</reference>
<evidence type="ECO:0000256" key="1">
    <source>
        <dbReference type="SAM" id="Phobius"/>
    </source>
</evidence>
<gene>
    <name evidence="2" type="ORF">M011DRAFT_400356</name>
</gene>
<proteinExistence type="predicted"/>
<dbReference type="OrthoDB" id="5366688at2759"/>
<name>A0A6A6VD52_9PLEO</name>
<sequence>MPVPSYGAMPLSKMFCLVRIMQVTAMLIIIGVTANFISIIVSTGVEAPKEIVGTLSVTCIATLYVAVSIGFYWSQANLGLLVMSGVDSLLLIAFIVVAVTVGKPLSFLNCYVVGKAASPAVDAHSVYAFTMSLAQNLNTVGSDLGLAHWAGATKSNCFQAKTIWGLSIALCILFTTSCVLLPTLFYKNKKASAPPKTVEEA</sequence>
<feature type="transmembrane region" description="Helical" evidence="1">
    <location>
        <begin position="51"/>
        <end position="73"/>
    </location>
</feature>
<organism evidence="2 3">
    <name type="scientific">Sporormia fimetaria CBS 119925</name>
    <dbReference type="NCBI Taxonomy" id="1340428"/>
    <lineage>
        <taxon>Eukaryota</taxon>
        <taxon>Fungi</taxon>
        <taxon>Dikarya</taxon>
        <taxon>Ascomycota</taxon>
        <taxon>Pezizomycotina</taxon>
        <taxon>Dothideomycetes</taxon>
        <taxon>Pleosporomycetidae</taxon>
        <taxon>Pleosporales</taxon>
        <taxon>Sporormiaceae</taxon>
        <taxon>Sporormia</taxon>
    </lineage>
</organism>
<keyword evidence="1" id="KW-0812">Transmembrane</keyword>
<accession>A0A6A6VD52</accession>
<evidence type="ECO:0008006" key="4">
    <source>
        <dbReference type="Google" id="ProtNLM"/>
    </source>
</evidence>
<keyword evidence="1" id="KW-1133">Transmembrane helix</keyword>
<keyword evidence="3" id="KW-1185">Reference proteome</keyword>
<feature type="transmembrane region" description="Helical" evidence="1">
    <location>
        <begin position="80"/>
        <end position="101"/>
    </location>
</feature>